<feature type="domain" description="DUF6242" evidence="2">
    <location>
        <begin position="290"/>
        <end position="453"/>
    </location>
</feature>
<dbReference type="Pfam" id="PF19755">
    <property type="entry name" value="DUF6242"/>
    <property type="match status" value="1"/>
</dbReference>
<accession>A0ABQ0E0D2</accession>
<evidence type="ECO:0000313" key="4">
    <source>
        <dbReference type="Proteomes" id="UP001628220"/>
    </source>
</evidence>
<keyword evidence="4" id="KW-1185">Reference proteome</keyword>
<comment type="caution">
    <text evidence="3">The sequence shown here is derived from an EMBL/GenBank/DDBJ whole genome shotgun (WGS) entry which is preliminary data.</text>
</comment>
<organism evidence="3 4">
    <name type="scientific">Porphyromonas miyakawae</name>
    <dbReference type="NCBI Taxonomy" id="3137470"/>
    <lineage>
        <taxon>Bacteria</taxon>
        <taxon>Pseudomonadati</taxon>
        <taxon>Bacteroidota</taxon>
        <taxon>Bacteroidia</taxon>
        <taxon>Bacteroidales</taxon>
        <taxon>Porphyromonadaceae</taxon>
        <taxon>Porphyromonas</taxon>
    </lineage>
</organism>
<reference evidence="3 4" key="1">
    <citation type="journal article" date="2025" name="Int. J. Syst. Evol. Microbiol.">
        <title>Desulfovibrio falkowii sp. nov., Porphyromonas miyakawae sp. nov., Mediterraneibacter flintii sp. nov. and Owariibacterium komagatae gen. nov., sp. nov., isolated from human faeces.</title>
        <authorList>
            <person name="Hamaguchi T."/>
            <person name="Ohara M."/>
            <person name="Hisatomi A."/>
            <person name="Sekiguchi K."/>
            <person name="Takeda J.I."/>
            <person name="Ueyama J."/>
            <person name="Ito M."/>
            <person name="Nishiwaki H."/>
            <person name="Ogi T."/>
            <person name="Hirayama M."/>
            <person name="Ohkuma M."/>
            <person name="Sakamoto M."/>
            <person name="Ohno K."/>
        </authorList>
    </citation>
    <scope>NUCLEOTIDE SEQUENCE [LARGE SCALE GENOMIC DNA]</scope>
    <source>
        <strain evidence="3 4">13CB11C</strain>
    </source>
</reference>
<evidence type="ECO:0008006" key="5">
    <source>
        <dbReference type="Google" id="ProtNLM"/>
    </source>
</evidence>
<gene>
    <name evidence="3" type="ORF">Tsumi_02520</name>
</gene>
<protein>
    <recommendedName>
        <fullName evidence="5">Cadherin-like beta sandwich domain-containing protein</fullName>
    </recommendedName>
</protein>
<proteinExistence type="predicted"/>
<evidence type="ECO:0000313" key="3">
    <source>
        <dbReference type="EMBL" id="GAB1251148.1"/>
    </source>
</evidence>
<name>A0ABQ0E0D2_9PORP</name>
<feature type="domain" description="DUF6242" evidence="1">
    <location>
        <begin position="36"/>
        <end position="127"/>
    </location>
</feature>
<dbReference type="InterPro" id="IPR046209">
    <property type="entry name" value="DUF6242_N"/>
</dbReference>
<evidence type="ECO:0000259" key="1">
    <source>
        <dbReference type="Pfam" id="PF19755"/>
    </source>
</evidence>
<evidence type="ECO:0000259" key="2">
    <source>
        <dbReference type="Pfam" id="PF25852"/>
    </source>
</evidence>
<dbReference type="Proteomes" id="UP001628220">
    <property type="component" value="Unassembled WGS sequence"/>
</dbReference>
<sequence>MLALVWLASGCLNNKKEVVDSNVNTVQITRFKMESKNLPELAQTFFSIDHRNGRIYNAIPLPYRSSFDTVKLTIAVFKTNTTTIFVDGAVRKPISTDSIDLSGWEKGIEVQITNRDSTMSKRYKVEINRYEYDPETYIWQQNDHFGFPHMTNVERVDFYPSSTYGAEEQSGRYLLYRNGATEVYSVVYPHRNSPFVKEKAEKVNHAIDMVYIPDADRDFRYTLLRENVTKDGSPITLNLSSWSTFGELASQIETKDLRFQTLLGGFIKPGDLYPTAALIIQDADNGHKSYFAAASVVDNKLVIRKGEAVPDSFPTHGFGHLNRTQANYPLLMLAGGYSQDGNLCDGVWSTTTALDWLCLKKSAEHSLPKLAAQPLFLYDREADCYFYFVNQIALTSSDAITWLPMNRDLAMPEGDLRSTGRSAMVGMITPGHRVWLIGGQTPQKEWKEEVWVGYPKIYAQP</sequence>
<dbReference type="InterPro" id="IPR058667">
    <property type="entry name" value="DUF6242_C"/>
</dbReference>
<dbReference type="EMBL" id="BAAFSF010000001">
    <property type="protein sequence ID" value="GAB1251148.1"/>
    <property type="molecule type" value="Genomic_DNA"/>
</dbReference>
<dbReference type="Pfam" id="PF25852">
    <property type="entry name" value="DUF6242_C"/>
    <property type="match status" value="1"/>
</dbReference>